<name>A0A0C9TJU7_PAXIN</name>
<dbReference type="Proteomes" id="UP000053647">
    <property type="component" value="Unassembled WGS sequence"/>
</dbReference>
<reference evidence="3" key="2">
    <citation type="submission" date="2015-01" db="EMBL/GenBank/DDBJ databases">
        <title>Evolutionary Origins and Diversification of the Mycorrhizal Mutualists.</title>
        <authorList>
            <consortium name="DOE Joint Genome Institute"/>
            <consortium name="Mycorrhizal Genomics Consortium"/>
            <person name="Kohler A."/>
            <person name="Kuo A."/>
            <person name="Nagy L.G."/>
            <person name="Floudas D."/>
            <person name="Copeland A."/>
            <person name="Barry K.W."/>
            <person name="Cichocki N."/>
            <person name="Veneault-Fourrey C."/>
            <person name="LaButti K."/>
            <person name="Lindquist E.A."/>
            <person name="Lipzen A."/>
            <person name="Lundell T."/>
            <person name="Morin E."/>
            <person name="Murat C."/>
            <person name="Riley R."/>
            <person name="Ohm R."/>
            <person name="Sun H."/>
            <person name="Tunlid A."/>
            <person name="Henrissat B."/>
            <person name="Grigoriev I.V."/>
            <person name="Hibbett D.S."/>
            <person name="Martin F."/>
        </authorList>
    </citation>
    <scope>NUCLEOTIDE SEQUENCE [LARGE SCALE GENOMIC DNA]</scope>
    <source>
        <strain evidence="3">ATCC 200175</strain>
    </source>
</reference>
<protein>
    <submittedName>
        <fullName evidence="2">Uncharacterized protein</fullName>
    </submittedName>
</protein>
<dbReference type="HOGENOM" id="CLU_014052_0_0_1"/>
<organism evidence="2 3">
    <name type="scientific">Paxillus involutus ATCC 200175</name>
    <dbReference type="NCBI Taxonomy" id="664439"/>
    <lineage>
        <taxon>Eukaryota</taxon>
        <taxon>Fungi</taxon>
        <taxon>Dikarya</taxon>
        <taxon>Basidiomycota</taxon>
        <taxon>Agaricomycotina</taxon>
        <taxon>Agaricomycetes</taxon>
        <taxon>Agaricomycetidae</taxon>
        <taxon>Boletales</taxon>
        <taxon>Paxilineae</taxon>
        <taxon>Paxillaceae</taxon>
        <taxon>Paxillus</taxon>
    </lineage>
</organism>
<feature type="region of interest" description="Disordered" evidence="1">
    <location>
        <begin position="279"/>
        <end position="300"/>
    </location>
</feature>
<evidence type="ECO:0000313" key="2">
    <source>
        <dbReference type="EMBL" id="KIJ11008.1"/>
    </source>
</evidence>
<feature type="compositionally biased region" description="Basic and acidic residues" evidence="1">
    <location>
        <begin position="279"/>
        <end position="295"/>
    </location>
</feature>
<accession>A0A0C9TJU7</accession>
<reference evidence="2 3" key="1">
    <citation type="submission" date="2014-06" db="EMBL/GenBank/DDBJ databases">
        <authorList>
            <consortium name="DOE Joint Genome Institute"/>
            <person name="Kuo A."/>
            <person name="Kohler A."/>
            <person name="Nagy L.G."/>
            <person name="Floudas D."/>
            <person name="Copeland A."/>
            <person name="Barry K.W."/>
            <person name="Cichocki N."/>
            <person name="Veneault-Fourrey C."/>
            <person name="LaButti K."/>
            <person name="Lindquist E.A."/>
            <person name="Lipzen A."/>
            <person name="Lundell T."/>
            <person name="Morin E."/>
            <person name="Murat C."/>
            <person name="Sun H."/>
            <person name="Tunlid A."/>
            <person name="Henrissat B."/>
            <person name="Grigoriev I.V."/>
            <person name="Hibbett D.S."/>
            <person name="Martin F."/>
            <person name="Nordberg H.P."/>
            <person name="Cantor M.N."/>
            <person name="Hua S.X."/>
        </authorList>
    </citation>
    <scope>NUCLEOTIDE SEQUENCE [LARGE SCALE GENOMIC DNA]</scope>
    <source>
        <strain evidence="2 3">ATCC 200175</strain>
    </source>
</reference>
<gene>
    <name evidence="2" type="ORF">PAXINDRAFT_16029</name>
</gene>
<keyword evidence="3" id="KW-1185">Reference proteome</keyword>
<dbReference type="EMBL" id="KN819389">
    <property type="protein sequence ID" value="KIJ11008.1"/>
    <property type="molecule type" value="Genomic_DNA"/>
</dbReference>
<evidence type="ECO:0000256" key="1">
    <source>
        <dbReference type="SAM" id="MobiDB-lite"/>
    </source>
</evidence>
<evidence type="ECO:0000313" key="3">
    <source>
        <dbReference type="Proteomes" id="UP000053647"/>
    </source>
</evidence>
<dbReference type="AlphaFoldDB" id="A0A0C9TJU7"/>
<sequence length="371" mass="41718">MMICRSLIPLSSSVKISLIGKHHILHHLLGSYSGRVINFLLDQEMHLTLQCNDHEVCATVTICLSPVVDFQQALNDWVDASLALLENNQGLAEGLDNLEQARSAVQTMNYAVQTCGQYVIPLEALRLMIKLIDNVADIGVSSFFGFKDSSDCTQAHPLLKVGWTLLSSVYRTVQQQKVDDSDVEGLAEIFDCSAAEIKGTPDVIQGIERLMVEVASLINEYTKGSSLVRPSQAQFTGVKGRITKCQAALKDLYEKLRTRIMVYAAHHSKETLEHVEEMHGRVEETQEDVKRRDTQKSSNKMRKWLKAHNSSINHKSARDTCVEGTGSWFSKDERFQKWLHEPGTPLLVSGGREYSPDWVVRTILSLFMKRD</sequence>
<dbReference type="OrthoDB" id="3248304at2759"/>
<proteinExistence type="predicted"/>